<feature type="domain" description="PiggyBac transposable element-derived protein" evidence="2">
    <location>
        <begin position="16"/>
        <end position="90"/>
    </location>
</feature>
<protein>
    <recommendedName>
        <fullName evidence="2">PiggyBac transposable element-derived protein domain-containing protein</fullName>
    </recommendedName>
</protein>
<evidence type="ECO:0000313" key="4">
    <source>
        <dbReference type="Proteomes" id="UP001146120"/>
    </source>
</evidence>
<feature type="region of interest" description="Disordered" evidence="1">
    <location>
        <begin position="1"/>
        <end position="24"/>
    </location>
</feature>
<dbReference type="InterPro" id="IPR029526">
    <property type="entry name" value="PGBD"/>
</dbReference>
<dbReference type="AlphaFoldDB" id="A0AAV2YV39"/>
<dbReference type="Pfam" id="PF13843">
    <property type="entry name" value="DDE_Tnp_1_7"/>
    <property type="match status" value="1"/>
</dbReference>
<organism evidence="3 4">
    <name type="scientific">Lagenidium giganteum</name>
    <dbReference type="NCBI Taxonomy" id="4803"/>
    <lineage>
        <taxon>Eukaryota</taxon>
        <taxon>Sar</taxon>
        <taxon>Stramenopiles</taxon>
        <taxon>Oomycota</taxon>
        <taxon>Peronosporomycetes</taxon>
        <taxon>Pythiales</taxon>
        <taxon>Pythiaceae</taxon>
    </lineage>
</organism>
<reference evidence="3" key="1">
    <citation type="submission" date="2022-11" db="EMBL/GenBank/DDBJ databases">
        <authorList>
            <person name="Morgan W.R."/>
            <person name="Tartar A."/>
        </authorList>
    </citation>
    <scope>NUCLEOTIDE SEQUENCE</scope>
    <source>
        <strain evidence="3">ARSEF 373</strain>
    </source>
</reference>
<name>A0AAV2YV39_9STRA</name>
<dbReference type="Proteomes" id="UP001146120">
    <property type="component" value="Unassembled WGS sequence"/>
</dbReference>
<dbReference type="EMBL" id="DAKRPA010000119">
    <property type="protein sequence ID" value="DAZ97995.1"/>
    <property type="molecule type" value="Genomic_DNA"/>
</dbReference>
<proteinExistence type="predicted"/>
<reference evidence="3" key="2">
    <citation type="journal article" date="2023" name="Microbiol Resour">
        <title>Decontamination and Annotation of the Draft Genome Sequence of the Oomycete Lagenidium giganteum ARSEF 373.</title>
        <authorList>
            <person name="Morgan W.R."/>
            <person name="Tartar A."/>
        </authorList>
    </citation>
    <scope>NUCLEOTIDE SEQUENCE</scope>
    <source>
        <strain evidence="3">ARSEF 373</strain>
    </source>
</reference>
<accession>A0AAV2YV39</accession>
<evidence type="ECO:0000256" key="1">
    <source>
        <dbReference type="SAM" id="MobiDB-lite"/>
    </source>
</evidence>
<sequence length="152" mass="16799">MVWKGEQISPLGPSTQTKIPRKPVSQGAEIKTIADAQSGVILGLGLVERKERERQKQYASEFREGTAGVLRLSQPFQGTRRAFVADSAFACQDTSPAGTSRPVLDRAGEDSLRWILKKQHFLSGLADLMTRRLSSNGKRYTIQLKNVCNVLV</sequence>
<evidence type="ECO:0000259" key="2">
    <source>
        <dbReference type="Pfam" id="PF13843"/>
    </source>
</evidence>
<gene>
    <name evidence="3" type="ORF">N0F65_005153</name>
</gene>
<evidence type="ECO:0000313" key="3">
    <source>
        <dbReference type="EMBL" id="DAZ97995.1"/>
    </source>
</evidence>
<keyword evidence="4" id="KW-1185">Reference proteome</keyword>
<comment type="caution">
    <text evidence="3">The sequence shown here is derived from an EMBL/GenBank/DDBJ whole genome shotgun (WGS) entry which is preliminary data.</text>
</comment>